<feature type="domain" description="HNH" evidence="1">
    <location>
        <begin position="57"/>
        <end position="98"/>
    </location>
</feature>
<dbReference type="Gene3D" id="1.10.30.50">
    <property type="match status" value="1"/>
</dbReference>
<gene>
    <name evidence="2" type="ORF">LCGC14_0570380</name>
</gene>
<dbReference type="InterPro" id="IPR002711">
    <property type="entry name" value="HNH"/>
</dbReference>
<accession>A0A0F9U5P3</accession>
<reference evidence="2" key="1">
    <citation type="journal article" date="2015" name="Nature">
        <title>Complex archaea that bridge the gap between prokaryotes and eukaryotes.</title>
        <authorList>
            <person name="Spang A."/>
            <person name="Saw J.H."/>
            <person name="Jorgensen S.L."/>
            <person name="Zaremba-Niedzwiedzka K."/>
            <person name="Martijn J."/>
            <person name="Lind A.E."/>
            <person name="van Eijk R."/>
            <person name="Schleper C."/>
            <person name="Guy L."/>
            <person name="Ettema T.J."/>
        </authorList>
    </citation>
    <scope>NUCLEOTIDE SEQUENCE</scope>
</reference>
<dbReference type="GO" id="GO:0003676">
    <property type="term" value="F:nucleic acid binding"/>
    <property type="evidence" value="ECO:0007669"/>
    <property type="project" value="InterPro"/>
</dbReference>
<protein>
    <recommendedName>
        <fullName evidence="1">HNH domain-containing protein</fullName>
    </recommendedName>
</protein>
<dbReference type="Pfam" id="PF01844">
    <property type="entry name" value="HNH"/>
    <property type="match status" value="1"/>
</dbReference>
<dbReference type="GO" id="GO:0008270">
    <property type="term" value="F:zinc ion binding"/>
    <property type="evidence" value="ECO:0007669"/>
    <property type="project" value="InterPro"/>
</dbReference>
<dbReference type="EMBL" id="LAZR01000836">
    <property type="protein sequence ID" value="KKN56626.1"/>
    <property type="molecule type" value="Genomic_DNA"/>
</dbReference>
<dbReference type="AlphaFoldDB" id="A0A0F9U5P3"/>
<organism evidence="2">
    <name type="scientific">marine sediment metagenome</name>
    <dbReference type="NCBI Taxonomy" id="412755"/>
    <lineage>
        <taxon>unclassified sequences</taxon>
        <taxon>metagenomes</taxon>
        <taxon>ecological metagenomes</taxon>
    </lineage>
</organism>
<name>A0A0F9U5P3_9ZZZZ</name>
<evidence type="ECO:0000313" key="2">
    <source>
        <dbReference type="EMBL" id="KKN56626.1"/>
    </source>
</evidence>
<sequence>MGKMKYIVPFEINNKIVFQDYRKEYNNRRDWYYKHYQKTKHWSNLRSKALVFYNYECYICDKKYRLQLHHINYENLGKEVIGKDVIILCWSCHQRIHKSKKNYNIKQVNELSQQNIFVPPEKSIIYCYNPENEYIAWIDLEKIRNILPEEHRIVWDDALLSMHPQPKSGRHTKDHGLTQQTYFNLKKTFKSIIRFYFEN</sequence>
<dbReference type="GO" id="GO:0004519">
    <property type="term" value="F:endonuclease activity"/>
    <property type="evidence" value="ECO:0007669"/>
    <property type="project" value="InterPro"/>
</dbReference>
<evidence type="ECO:0000259" key="1">
    <source>
        <dbReference type="Pfam" id="PF01844"/>
    </source>
</evidence>
<comment type="caution">
    <text evidence="2">The sequence shown here is derived from an EMBL/GenBank/DDBJ whole genome shotgun (WGS) entry which is preliminary data.</text>
</comment>
<proteinExistence type="predicted"/>